<dbReference type="InterPro" id="IPR052156">
    <property type="entry name" value="BCAA_Transport_ATP-bd_LivF"/>
</dbReference>
<dbReference type="CDD" id="cd03224">
    <property type="entry name" value="ABC_TM1139_LivF_branched"/>
    <property type="match status" value="1"/>
</dbReference>
<comment type="similarity">
    <text evidence="1">Belongs to the ABC transporter superfamily.</text>
</comment>
<dbReference type="InterPro" id="IPR027417">
    <property type="entry name" value="P-loop_NTPase"/>
</dbReference>
<evidence type="ECO:0000259" key="8">
    <source>
        <dbReference type="PROSITE" id="PS50893"/>
    </source>
</evidence>
<dbReference type="InterPro" id="IPR003439">
    <property type="entry name" value="ABC_transporter-like_ATP-bd"/>
</dbReference>
<proteinExistence type="inferred from homology"/>
<dbReference type="Gene3D" id="3.40.50.300">
    <property type="entry name" value="P-loop containing nucleotide triphosphate hydrolases"/>
    <property type="match status" value="1"/>
</dbReference>
<dbReference type="SUPFAM" id="SSF52540">
    <property type="entry name" value="P-loop containing nucleoside triphosphate hydrolases"/>
    <property type="match status" value="1"/>
</dbReference>
<dbReference type="AlphaFoldDB" id="A0A6J5AJK1"/>
<evidence type="ECO:0000313" key="9">
    <source>
        <dbReference type="EMBL" id="CAB3648771.1"/>
    </source>
</evidence>
<evidence type="ECO:0000313" key="10">
    <source>
        <dbReference type="Proteomes" id="UP000494255"/>
    </source>
</evidence>
<evidence type="ECO:0000256" key="2">
    <source>
        <dbReference type="ARBA" id="ARBA00022448"/>
    </source>
</evidence>
<evidence type="ECO:0000256" key="7">
    <source>
        <dbReference type="ARBA" id="ARBA00022970"/>
    </source>
</evidence>
<dbReference type="EMBL" id="CADIKC010000001">
    <property type="protein sequence ID" value="CAB3648771.1"/>
    <property type="molecule type" value="Genomic_DNA"/>
</dbReference>
<dbReference type="GeneID" id="97039639"/>
<sequence length="264" mass="28216">MSAAPILQVDDIAVTYSQLIPALRGVSLTVPSGAIVALLGGNGAGKTTTLKAISSLIRAERGELTSGRIAYRGDAITDVDPWTLAERGLVQVLEGRRCFAHLSVEENLRLGAFVRRPARADLEADLERIYGIFPRLKERRKAFAGYTSGGEQQMVAIGRALMARPSLVLLDEPSMGLAPQVVEEIFETVATLNRDDGVSFLLAEQNAAIALHSAQSGYVLEGGRVVAHGNAETLLELDTLRDAYLGRGKSATSGTRRGSRHPAL</sequence>
<keyword evidence="2" id="KW-0813">Transport</keyword>
<keyword evidence="4" id="KW-0472">Membrane</keyword>
<keyword evidence="10" id="KW-1185">Reference proteome</keyword>
<dbReference type="SMART" id="SM00382">
    <property type="entry name" value="AAA"/>
    <property type="match status" value="1"/>
</dbReference>
<dbReference type="PROSITE" id="PS50893">
    <property type="entry name" value="ABC_TRANSPORTER_2"/>
    <property type="match status" value="1"/>
</dbReference>
<dbReference type="PANTHER" id="PTHR43820:SF4">
    <property type="entry name" value="HIGH-AFFINITY BRANCHED-CHAIN AMINO ACID TRANSPORT ATP-BINDING PROTEIN LIVF"/>
    <property type="match status" value="1"/>
</dbReference>
<keyword evidence="4" id="KW-0997">Cell inner membrane</keyword>
<dbReference type="GO" id="GO:0016887">
    <property type="term" value="F:ATP hydrolysis activity"/>
    <property type="evidence" value="ECO:0007669"/>
    <property type="project" value="InterPro"/>
</dbReference>
<keyword evidence="7" id="KW-0029">Amino-acid transport</keyword>
<dbReference type="Pfam" id="PF00005">
    <property type="entry name" value="ABC_tran"/>
    <property type="match status" value="1"/>
</dbReference>
<feature type="domain" description="ABC transporter" evidence="8">
    <location>
        <begin position="7"/>
        <end position="247"/>
    </location>
</feature>
<dbReference type="GO" id="GO:0015658">
    <property type="term" value="F:branched-chain amino acid transmembrane transporter activity"/>
    <property type="evidence" value="ECO:0007669"/>
    <property type="project" value="TreeGrafter"/>
</dbReference>
<dbReference type="RefSeq" id="WP_175049300.1">
    <property type="nucleotide sequence ID" value="NZ_CADIKC010000001.1"/>
</dbReference>
<reference evidence="9 10" key="1">
    <citation type="submission" date="2020-04" db="EMBL/GenBank/DDBJ databases">
        <authorList>
            <person name="De Canck E."/>
        </authorList>
    </citation>
    <scope>NUCLEOTIDE SEQUENCE [LARGE SCALE GENOMIC DNA]</scope>
    <source>
        <strain evidence="9 10">LMG 24238</strain>
    </source>
</reference>
<gene>
    <name evidence="9" type="primary">livF_3</name>
    <name evidence="9" type="ORF">LMG24238_00986</name>
</gene>
<dbReference type="Proteomes" id="UP000494255">
    <property type="component" value="Unassembled WGS sequence"/>
</dbReference>
<evidence type="ECO:0000256" key="4">
    <source>
        <dbReference type="ARBA" id="ARBA00022519"/>
    </source>
</evidence>
<evidence type="ECO:0000256" key="1">
    <source>
        <dbReference type="ARBA" id="ARBA00005417"/>
    </source>
</evidence>
<dbReference type="PANTHER" id="PTHR43820">
    <property type="entry name" value="HIGH-AFFINITY BRANCHED-CHAIN AMINO ACID TRANSPORT ATP-BINDING PROTEIN LIVF"/>
    <property type="match status" value="1"/>
</dbReference>
<dbReference type="InterPro" id="IPR003593">
    <property type="entry name" value="AAA+_ATPase"/>
</dbReference>
<name>A0A6J5AJK1_9BURK</name>
<accession>A0A6J5AJK1</accession>
<keyword evidence="5" id="KW-0547">Nucleotide-binding</keyword>
<dbReference type="GO" id="GO:0005524">
    <property type="term" value="F:ATP binding"/>
    <property type="evidence" value="ECO:0007669"/>
    <property type="project" value="UniProtKB-KW"/>
</dbReference>
<protein>
    <submittedName>
        <fullName evidence="9">High-affinity branched-chain amino acid transport ATP-binding protein LivF</fullName>
    </submittedName>
</protein>
<keyword evidence="6 9" id="KW-0067">ATP-binding</keyword>
<evidence type="ECO:0000256" key="3">
    <source>
        <dbReference type="ARBA" id="ARBA00022475"/>
    </source>
</evidence>
<evidence type="ECO:0000256" key="5">
    <source>
        <dbReference type="ARBA" id="ARBA00022741"/>
    </source>
</evidence>
<evidence type="ECO:0000256" key="6">
    <source>
        <dbReference type="ARBA" id="ARBA00022840"/>
    </source>
</evidence>
<organism evidence="9 10">
    <name type="scientific">Paraburkholderia sediminicola</name>
    <dbReference type="NCBI Taxonomy" id="458836"/>
    <lineage>
        <taxon>Bacteria</taxon>
        <taxon>Pseudomonadati</taxon>
        <taxon>Pseudomonadota</taxon>
        <taxon>Betaproteobacteria</taxon>
        <taxon>Burkholderiales</taxon>
        <taxon>Burkholderiaceae</taxon>
        <taxon>Paraburkholderia</taxon>
    </lineage>
</organism>
<keyword evidence="3" id="KW-1003">Cell membrane</keyword>
<dbReference type="GO" id="GO:0015807">
    <property type="term" value="P:L-amino acid transport"/>
    <property type="evidence" value="ECO:0007669"/>
    <property type="project" value="TreeGrafter"/>
</dbReference>